<keyword evidence="2" id="KW-1185">Reference proteome</keyword>
<dbReference type="EMBL" id="CAKLDM010000002">
    <property type="protein sequence ID" value="CAH0540282.1"/>
    <property type="molecule type" value="Genomic_DNA"/>
</dbReference>
<dbReference type="Proteomes" id="UP000838748">
    <property type="component" value="Unassembled WGS sequence"/>
</dbReference>
<gene>
    <name evidence="1" type="ORF">VMF7928_02727</name>
</gene>
<name>A0ABM9A619_9VIBR</name>
<comment type="caution">
    <text evidence="1">The sequence shown here is derived from an EMBL/GenBank/DDBJ whole genome shotgun (WGS) entry which is preliminary data.</text>
</comment>
<reference evidence="1" key="1">
    <citation type="submission" date="2021-11" db="EMBL/GenBank/DDBJ databases">
        <authorList>
            <person name="Rodrigo-Torres L."/>
            <person name="Arahal R. D."/>
            <person name="Lucena T."/>
        </authorList>
    </citation>
    <scope>NUCLEOTIDE SEQUENCE</scope>
    <source>
        <strain evidence="1">CECT 7928</strain>
    </source>
</reference>
<sequence length="51" mass="5678">MKGTRMTSHTFIDSNQVDTTNKLNFIKLITISKNTPLSGSPLEIVQISQID</sequence>
<evidence type="ECO:0000313" key="1">
    <source>
        <dbReference type="EMBL" id="CAH0540282.1"/>
    </source>
</evidence>
<accession>A0ABM9A619</accession>
<protein>
    <submittedName>
        <fullName evidence="1">Uncharacterized protein</fullName>
    </submittedName>
</protein>
<proteinExistence type="predicted"/>
<evidence type="ECO:0000313" key="2">
    <source>
        <dbReference type="Proteomes" id="UP000838748"/>
    </source>
</evidence>
<organism evidence="1 2">
    <name type="scientific">Vibrio marisflavi CECT 7928</name>
    <dbReference type="NCBI Taxonomy" id="634439"/>
    <lineage>
        <taxon>Bacteria</taxon>
        <taxon>Pseudomonadati</taxon>
        <taxon>Pseudomonadota</taxon>
        <taxon>Gammaproteobacteria</taxon>
        <taxon>Vibrionales</taxon>
        <taxon>Vibrionaceae</taxon>
        <taxon>Vibrio</taxon>
    </lineage>
</organism>